<comment type="caution">
    <text evidence="2">The sequence shown here is derived from an EMBL/GenBank/DDBJ whole genome shotgun (WGS) entry which is preliminary data.</text>
</comment>
<proteinExistence type="predicted"/>
<reference evidence="2 3" key="1">
    <citation type="submission" date="2024-06" db="EMBL/GenBank/DDBJ databases">
        <title>Complete genome of Phlyctema vagabunda strain 19-DSS-EL-015.</title>
        <authorList>
            <person name="Fiorenzani C."/>
        </authorList>
    </citation>
    <scope>NUCLEOTIDE SEQUENCE [LARGE SCALE GENOMIC DNA]</scope>
    <source>
        <strain evidence="2 3">19-DSS-EL-015</strain>
    </source>
</reference>
<dbReference type="Proteomes" id="UP001629113">
    <property type="component" value="Unassembled WGS sequence"/>
</dbReference>
<evidence type="ECO:0000313" key="3">
    <source>
        <dbReference type="Proteomes" id="UP001629113"/>
    </source>
</evidence>
<accession>A0ABR4PWL1</accession>
<dbReference type="PROSITE" id="PS51257">
    <property type="entry name" value="PROKAR_LIPOPROTEIN"/>
    <property type="match status" value="1"/>
</dbReference>
<dbReference type="EMBL" id="JBFCZG010000001">
    <property type="protein sequence ID" value="KAL3427755.1"/>
    <property type="molecule type" value="Genomic_DNA"/>
</dbReference>
<keyword evidence="1" id="KW-0732">Signal</keyword>
<gene>
    <name evidence="2" type="ORF">PVAG01_01264</name>
</gene>
<feature type="signal peptide" evidence="1">
    <location>
        <begin position="1"/>
        <end position="23"/>
    </location>
</feature>
<evidence type="ECO:0000313" key="2">
    <source>
        <dbReference type="EMBL" id="KAL3427755.1"/>
    </source>
</evidence>
<name>A0ABR4PWL1_9HELO</name>
<sequence length="213" mass="22888">MKCSSLTGLWAFVLVACSAPVFALPEASKDIERRAQPPAGNLQRLFKLAIIPAIDCLSLQTSNQYELTRWLGGGFTGYTQSTMAKGGNFSITSEGWLANSAKFSDGSGEVVYYKDSLAKVLNGSPSQTSSINFRTPLSQMNSPYKTDDLQGRFSTAPKNGDSILVFTNPSFPLLLGQGKFCTGNGVSQSVAAYVNNVVPYTGCIRVQLVVVYI</sequence>
<organism evidence="2 3">
    <name type="scientific">Phlyctema vagabunda</name>
    <dbReference type="NCBI Taxonomy" id="108571"/>
    <lineage>
        <taxon>Eukaryota</taxon>
        <taxon>Fungi</taxon>
        <taxon>Dikarya</taxon>
        <taxon>Ascomycota</taxon>
        <taxon>Pezizomycotina</taxon>
        <taxon>Leotiomycetes</taxon>
        <taxon>Helotiales</taxon>
        <taxon>Dermateaceae</taxon>
        <taxon>Phlyctema</taxon>
    </lineage>
</organism>
<protein>
    <submittedName>
        <fullName evidence="2">Uncharacterized protein</fullName>
    </submittedName>
</protein>
<feature type="chain" id="PRO_5045046526" evidence="1">
    <location>
        <begin position="24"/>
        <end position="213"/>
    </location>
</feature>
<keyword evidence="3" id="KW-1185">Reference proteome</keyword>
<evidence type="ECO:0000256" key="1">
    <source>
        <dbReference type="SAM" id="SignalP"/>
    </source>
</evidence>